<dbReference type="Gene3D" id="3.30.565.10">
    <property type="entry name" value="Histidine kinase-like ATPase, C-terminal domain"/>
    <property type="match status" value="1"/>
</dbReference>
<protein>
    <submittedName>
        <fullName evidence="3">Histidine kinase</fullName>
    </submittedName>
</protein>
<feature type="domain" description="Histidine kinase/HSP90-like ATPase" evidence="1">
    <location>
        <begin position="108"/>
        <end position="197"/>
    </location>
</feature>
<dbReference type="SUPFAM" id="SSF55874">
    <property type="entry name" value="ATPase domain of HSP90 chaperone/DNA topoisomerase II/histidine kinase"/>
    <property type="match status" value="1"/>
</dbReference>
<accession>A0A2H0AZH4</accession>
<dbReference type="Pfam" id="PF14213">
    <property type="entry name" value="DUF4325"/>
    <property type="match status" value="1"/>
</dbReference>
<keyword evidence="3" id="KW-0808">Transferase</keyword>
<gene>
    <name evidence="3" type="ORF">COX11_02100</name>
</gene>
<dbReference type="Pfam" id="PF13581">
    <property type="entry name" value="HATPase_c_2"/>
    <property type="match status" value="1"/>
</dbReference>
<feature type="domain" description="DUF4325" evidence="2">
    <location>
        <begin position="278"/>
        <end position="332"/>
    </location>
</feature>
<evidence type="ECO:0000259" key="1">
    <source>
        <dbReference type="Pfam" id="PF13581"/>
    </source>
</evidence>
<dbReference type="Proteomes" id="UP000230671">
    <property type="component" value="Unassembled WGS sequence"/>
</dbReference>
<dbReference type="GO" id="GO:0016301">
    <property type="term" value="F:kinase activity"/>
    <property type="evidence" value="ECO:0007669"/>
    <property type="project" value="UniProtKB-KW"/>
</dbReference>
<dbReference type="InterPro" id="IPR036890">
    <property type="entry name" value="HATPase_C_sf"/>
</dbReference>
<dbReference type="InterPro" id="IPR025474">
    <property type="entry name" value="DUF4325"/>
</dbReference>
<name>A0A2H0AZH4_9BACT</name>
<dbReference type="InterPro" id="IPR003594">
    <property type="entry name" value="HATPase_dom"/>
</dbReference>
<reference evidence="3 4" key="1">
    <citation type="submission" date="2017-09" db="EMBL/GenBank/DDBJ databases">
        <title>Depth-based differentiation of microbial function through sediment-hosted aquifers and enrichment of novel symbionts in the deep terrestrial subsurface.</title>
        <authorList>
            <person name="Probst A.J."/>
            <person name="Ladd B."/>
            <person name="Jarett J.K."/>
            <person name="Geller-Mcgrath D.E."/>
            <person name="Sieber C.M."/>
            <person name="Emerson J.B."/>
            <person name="Anantharaman K."/>
            <person name="Thomas B.C."/>
            <person name="Malmstrom R."/>
            <person name="Stieglmeier M."/>
            <person name="Klingl A."/>
            <person name="Woyke T."/>
            <person name="Ryan C.M."/>
            <person name="Banfield J.F."/>
        </authorList>
    </citation>
    <scope>NUCLEOTIDE SEQUENCE [LARGE SCALE GENOMIC DNA]</scope>
    <source>
        <strain evidence="3">CG23_combo_of_CG06-09_8_20_14_all_41_73</strain>
    </source>
</reference>
<evidence type="ECO:0000313" key="4">
    <source>
        <dbReference type="Proteomes" id="UP000230671"/>
    </source>
</evidence>
<organism evidence="3 4">
    <name type="scientific">Candidatus Berkelbacteria bacterium CG23_combo_of_CG06-09_8_20_14_all_41_73</name>
    <dbReference type="NCBI Taxonomy" id="1974519"/>
    <lineage>
        <taxon>Bacteria</taxon>
        <taxon>Candidatus Berkelbacteria</taxon>
    </lineage>
</organism>
<evidence type="ECO:0000313" key="3">
    <source>
        <dbReference type="EMBL" id="PIP50812.1"/>
    </source>
</evidence>
<keyword evidence="3" id="KW-0418">Kinase</keyword>
<sequence length="343" mass="39274">MNIRGKILEIANANKKFTVTDVLRYLDDKVSRQYISRLINELVAEKKLIKAGSTRKAAYSLPKNVLALGNKIKKRIKNKNLQEHKILEIITAGAPFILKLKDNVRSIFDYAFSEMLNNAIEHSGSKEIEVEAEKRGHLLTFQIRDFGVGVFRNVIKKRNLKSEFEAMQDLLKGKTTTAPKAHTGEGIFFTSKIADVFILDSFGFRMKVDNQLPDVFFEKTKYLAKGTKVTFSVALTSRKHLNDIFKHFQSNSENYAFDKTEIQIKLFTIGTVHISRSQARRVLAGLEKFKTVILDFERVPMIGQAFADEIFRVFNNKHPKITFVPINMSESVEFMVKRAMADR</sequence>
<dbReference type="EMBL" id="PCSO01000087">
    <property type="protein sequence ID" value="PIP50812.1"/>
    <property type="molecule type" value="Genomic_DNA"/>
</dbReference>
<evidence type="ECO:0000259" key="2">
    <source>
        <dbReference type="Pfam" id="PF14213"/>
    </source>
</evidence>
<comment type="caution">
    <text evidence="3">The sequence shown here is derived from an EMBL/GenBank/DDBJ whole genome shotgun (WGS) entry which is preliminary data.</text>
</comment>
<dbReference type="AlphaFoldDB" id="A0A2H0AZH4"/>
<proteinExistence type="predicted"/>